<dbReference type="KEGG" id="mok:Metok_1154"/>
<dbReference type="Proteomes" id="UP000009296">
    <property type="component" value="Chromosome"/>
</dbReference>
<dbReference type="InterPro" id="IPR011005">
    <property type="entry name" value="Dihydropteroate_synth-like_sf"/>
</dbReference>
<evidence type="ECO:0000259" key="1">
    <source>
        <dbReference type="PROSITE" id="PS50972"/>
    </source>
</evidence>
<dbReference type="Pfam" id="PF14251">
    <property type="entry name" value="PterinBD-DUF4346"/>
    <property type="match status" value="1"/>
</dbReference>
<dbReference type="InterPro" id="IPR000489">
    <property type="entry name" value="Pterin-binding_dom"/>
</dbReference>
<proteinExistence type="predicted"/>
<dbReference type="Gene3D" id="3.20.20.20">
    <property type="entry name" value="Dihydropteroate synthase-like"/>
    <property type="match status" value="1"/>
</dbReference>
<dbReference type="GO" id="GO:0042558">
    <property type="term" value="P:pteridine-containing compound metabolic process"/>
    <property type="evidence" value="ECO:0007669"/>
    <property type="project" value="InterPro"/>
</dbReference>
<name>F8ANY2_METOI</name>
<dbReference type="Pfam" id="PF00809">
    <property type="entry name" value="Pterin_bind"/>
    <property type="match status" value="1"/>
</dbReference>
<dbReference type="eggNOG" id="arCOG01978">
    <property type="taxonomic scope" value="Archaea"/>
</dbReference>
<feature type="domain" description="Pterin-binding" evidence="1">
    <location>
        <begin position="152"/>
        <end position="399"/>
    </location>
</feature>
<protein>
    <submittedName>
        <fullName evidence="2">Dihydropteroate synthase-related protein</fullName>
    </submittedName>
</protein>
<dbReference type="AlphaFoldDB" id="F8ANY2"/>
<sequence length="536" mass="61141">MDYYCDIMKILIITGKQAYQKVKNAVKKYNFIDVHKTNISIAAFLTPNMIINEIKLLEKEKNIRLSEIYDFVLVTGLIRHDLKKVEEETGIKCYKSTREASDIPLLIDNLKDITLSTRDYADDQIIKFVKQKSEEEIKKAEEKPLNSKGNVNIKIGALKVGDDYPMRVLGEIVHTPWLSDKELEEKITYYLNSGADMIDLGMVSNEDHSKDLKRIVGIARDITDKPISVDTLNTEELIEAINLGVDMVLSVDGGNAEELIPYLKEGDTVAVVLPTNYRINYVPETIEGKIKSLEGNVNKLIENDIKVVGDPILEPINNSGCNFTESVIACKMFKEKNNIPMFFGIGNVTELFDVDSNGAHALLTAIGSEIGANILFTPEASSKCKFSIKELKIATKMMFLAKKRNSLPKDVGFDLINYKDKKFDELTTHENYKDVPVIMAKENERQILDEGSFKIELDRKNKLIVVIYFDRRKNPKYIIKGKTPKEIYETAIRYNLIKKIDHASYLGKELQKAEIALKIGKKYNQDFELFYNEFWK</sequence>
<dbReference type="EMBL" id="CP002792">
    <property type="protein sequence ID" value="AEH07123.1"/>
    <property type="molecule type" value="Genomic_DNA"/>
</dbReference>
<gene>
    <name evidence="2" type="ordered locus">Metok_1154</name>
</gene>
<dbReference type="NCBIfam" id="TIGR00284">
    <property type="entry name" value="dihydropteroate synthase-like protein"/>
    <property type="match status" value="1"/>
</dbReference>
<accession>F8ANY2</accession>
<dbReference type="HOGENOM" id="CLU_041129_0_0_2"/>
<dbReference type="SUPFAM" id="SSF51717">
    <property type="entry name" value="Dihydropteroate synthetase-like"/>
    <property type="match status" value="1"/>
</dbReference>
<evidence type="ECO:0000313" key="3">
    <source>
        <dbReference type="Proteomes" id="UP000009296"/>
    </source>
</evidence>
<evidence type="ECO:0000313" key="2">
    <source>
        <dbReference type="EMBL" id="AEH07123.1"/>
    </source>
</evidence>
<reference evidence="2" key="1">
    <citation type="submission" date="2011-05" db="EMBL/GenBank/DDBJ databases">
        <title>Complete sequence of chromosome of Methanothermococcus okinawensis IH1.</title>
        <authorList>
            <consortium name="US DOE Joint Genome Institute"/>
            <person name="Lucas S."/>
            <person name="Han J."/>
            <person name="Lapidus A."/>
            <person name="Cheng J.-F."/>
            <person name="Goodwin L."/>
            <person name="Pitluck S."/>
            <person name="Peters L."/>
            <person name="Mikhailova N."/>
            <person name="Held B."/>
            <person name="Han C."/>
            <person name="Tapia R."/>
            <person name="Land M."/>
            <person name="Hauser L."/>
            <person name="Kyrpides N."/>
            <person name="Ivanova N."/>
            <person name="Pagani I."/>
            <person name="Sieprawska-Lupa M."/>
            <person name="Takai K."/>
            <person name="Miyazaki J."/>
            <person name="Whitman W."/>
            <person name="Woyke T."/>
        </authorList>
    </citation>
    <scope>NUCLEOTIDE SEQUENCE</scope>
    <source>
        <strain evidence="2">IH1</strain>
    </source>
</reference>
<dbReference type="InterPro" id="IPR025595">
    <property type="entry name" value="PterinBD-DUF4346"/>
</dbReference>
<dbReference type="STRING" id="647113.Metok_1154"/>
<dbReference type="PROSITE" id="PS50972">
    <property type="entry name" value="PTERIN_BINDING"/>
    <property type="match status" value="1"/>
</dbReference>
<keyword evidence="3" id="KW-1185">Reference proteome</keyword>
<organism evidence="2 3">
    <name type="scientific">Methanothermococcus okinawensis (strain DSM 14208 / JCM 11175 / IH1)</name>
    <dbReference type="NCBI Taxonomy" id="647113"/>
    <lineage>
        <taxon>Archaea</taxon>
        <taxon>Methanobacteriati</taxon>
        <taxon>Methanobacteriota</taxon>
        <taxon>Methanomada group</taxon>
        <taxon>Methanococci</taxon>
        <taxon>Methanococcales</taxon>
        <taxon>Methanococcaceae</taxon>
        <taxon>Methanothermococcus</taxon>
    </lineage>
</organism>
<dbReference type="InterPro" id="IPR005236">
    <property type="entry name" value="Dihydropt_synth"/>
</dbReference>